<dbReference type="AlphaFoldDB" id="A0A8B8K9C9"/>
<dbReference type="PANTHER" id="PTHR34210">
    <property type="entry name" value="OS01G0252900 PROTEIN"/>
    <property type="match status" value="1"/>
</dbReference>
<protein>
    <submittedName>
        <fullName evidence="4">Uncharacterized protein LOC113853563 isoform X1</fullName>
    </submittedName>
</protein>
<gene>
    <name evidence="4" type="primary">LOC113853563</name>
</gene>
<name>A0A8B8K9C9_ABRPR</name>
<evidence type="ECO:0000256" key="1">
    <source>
        <dbReference type="SAM" id="Coils"/>
    </source>
</evidence>
<dbReference type="Proteomes" id="UP000694853">
    <property type="component" value="Unplaced"/>
</dbReference>
<evidence type="ECO:0000313" key="3">
    <source>
        <dbReference type="Proteomes" id="UP000694853"/>
    </source>
</evidence>
<dbReference type="RefSeq" id="XP_027339794.1">
    <property type="nucleotide sequence ID" value="XM_027483993.1"/>
</dbReference>
<keyword evidence="3" id="KW-1185">Reference proteome</keyword>
<dbReference type="GeneID" id="113853563"/>
<feature type="region of interest" description="Disordered" evidence="2">
    <location>
        <begin position="80"/>
        <end position="118"/>
    </location>
</feature>
<proteinExistence type="predicted"/>
<sequence length="308" mass="34699">MRRQGQYGDPSANTYVAAEMHHGSGQRMETNSGNFEGRLEAFTPERENPSYPISKPEGPWKWEMDAVNMSNSMASRLFNEGQGGDASRSYFQGHRPDPMLALQNQSSNDGRSQAREEDMDVGYEGNHLSQTFEGLEQKFMDEIIDLAKELNDAEDSENARHREIHQSQCAVCLAACCRLPHAPSNLVKIKAINARYEEKLAALRAQHASRRDEFLQRESHARQHQYQQTIRDPHPSSGMMPSHNPHGYGSVNTSAAAVGDVRRGYSGNQFDPYREQARFLGGTRDHGFEPRGAYPGGRVYDIGSRYYN</sequence>
<reference evidence="3" key="1">
    <citation type="journal article" date="2019" name="Toxins">
        <title>Detection of Abrin-Like and Prepropulchellin-Like Toxin Genes and Transcripts Using Whole Genome Sequencing and Full-Length Transcript Sequencing of Abrus precatorius.</title>
        <authorList>
            <person name="Hovde B.T."/>
            <person name="Daligault H.E."/>
            <person name="Hanschen E.R."/>
            <person name="Kunde Y.A."/>
            <person name="Johnson M.B."/>
            <person name="Starkenburg S.R."/>
            <person name="Johnson S.L."/>
        </authorList>
    </citation>
    <scope>NUCLEOTIDE SEQUENCE [LARGE SCALE GENOMIC DNA]</scope>
</reference>
<feature type="coiled-coil region" evidence="1">
    <location>
        <begin position="186"/>
        <end position="213"/>
    </location>
</feature>
<feature type="region of interest" description="Disordered" evidence="2">
    <location>
        <begin position="21"/>
        <end position="57"/>
    </location>
</feature>
<keyword evidence="1" id="KW-0175">Coiled coil</keyword>
<organism evidence="3 4">
    <name type="scientific">Abrus precatorius</name>
    <name type="common">Indian licorice</name>
    <name type="synonym">Glycine abrus</name>
    <dbReference type="NCBI Taxonomy" id="3816"/>
    <lineage>
        <taxon>Eukaryota</taxon>
        <taxon>Viridiplantae</taxon>
        <taxon>Streptophyta</taxon>
        <taxon>Embryophyta</taxon>
        <taxon>Tracheophyta</taxon>
        <taxon>Spermatophyta</taxon>
        <taxon>Magnoliopsida</taxon>
        <taxon>eudicotyledons</taxon>
        <taxon>Gunneridae</taxon>
        <taxon>Pentapetalae</taxon>
        <taxon>rosids</taxon>
        <taxon>fabids</taxon>
        <taxon>Fabales</taxon>
        <taxon>Fabaceae</taxon>
        <taxon>Papilionoideae</taxon>
        <taxon>50 kb inversion clade</taxon>
        <taxon>NPAAA clade</taxon>
        <taxon>indigoferoid/millettioid clade</taxon>
        <taxon>Abreae</taxon>
        <taxon>Abrus</taxon>
    </lineage>
</organism>
<feature type="compositionally biased region" description="Polar residues" evidence="2">
    <location>
        <begin position="102"/>
        <end position="111"/>
    </location>
</feature>
<dbReference type="PANTHER" id="PTHR34210:SF1">
    <property type="entry name" value="OS03G0274700 PROTEIN"/>
    <property type="match status" value="1"/>
</dbReference>
<evidence type="ECO:0000313" key="4">
    <source>
        <dbReference type="RefSeq" id="XP_027339794.1"/>
    </source>
</evidence>
<feature type="compositionally biased region" description="Basic and acidic residues" evidence="2">
    <location>
        <begin position="37"/>
        <end position="48"/>
    </location>
</feature>
<accession>A0A8B8K9C9</accession>
<dbReference type="KEGG" id="aprc:113853563"/>
<evidence type="ECO:0000256" key="2">
    <source>
        <dbReference type="SAM" id="MobiDB-lite"/>
    </source>
</evidence>
<feature type="region of interest" description="Disordered" evidence="2">
    <location>
        <begin position="223"/>
        <end position="245"/>
    </location>
</feature>
<reference evidence="4" key="2">
    <citation type="submission" date="2025-08" db="UniProtKB">
        <authorList>
            <consortium name="RefSeq"/>
        </authorList>
    </citation>
    <scope>IDENTIFICATION</scope>
    <source>
        <tissue evidence="4">Young leaves</tissue>
    </source>
</reference>
<dbReference type="OrthoDB" id="1899623at2759"/>